<dbReference type="PANTHER" id="PTHR33375:SF1">
    <property type="entry name" value="CHROMOSOME-PARTITIONING PROTEIN PARB-RELATED"/>
    <property type="match status" value="1"/>
</dbReference>
<organism evidence="3 4">
    <name type="scientific">Deinococcus gobiensis (strain DSM 21396 / JCM 16679 / CGMCC 1.7299 / I-0)</name>
    <dbReference type="NCBI Taxonomy" id="745776"/>
    <lineage>
        <taxon>Bacteria</taxon>
        <taxon>Thermotogati</taxon>
        <taxon>Deinococcota</taxon>
        <taxon>Deinococci</taxon>
        <taxon>Deinococcales</taxon>
        <taxon>Deinococcaceae</taxon>
        <taxon>Deinococcus</taxon>
    </lineage>
</organism>
<dbReference type="InterPro" id="IPR004437">
    <property type="entry name" value="ParB/RepB/Spo0J"/>
</dbReference>
<reference evidence="3 4" key="1">
    <citation type="journal article" date="2012" name="PLoS ONE">
        <title>Genome sequence and transcriptome analysis of the radioresistant bacterium Deinococcus gobiensis: insights into the extreme environmental adaptations.</title>
        <authorList>
            <person name="Yuan M."/>
            <person name="Chen M."/>
            <person name="Zhang W."/>
            <person name="Lu W."/>
            <person name="Wang J."/>
            <person name="Yang M."/>
            <person name="Zhao P."/>
            <person name="Tang R."/>
            <person name="Li X."/>
            <person name="Hao Y."/>
            <person name="Zhou Z."/>
            <person name="Zhan Y."/>
            <person name="Yu H."/>
            <person name="Teng C."/>
            <person name="Yan Y."/>
            <person name="Ping S."/>
            <person name="Wang Y."/>
            <person name="Lin M."/>
        </authorList>
    </citation>
    <scope>NUCLEOTIDE SEQUENCE [LARGE SCALE GENOMIC DNA]</scope>
    <source>
        <strain evidence="4">DSM 21396 / JCM 16679 / CGMCC 1.7299 / I-0</strain>
        <plasmid evidence="3">P2</plasmid>
    </source>
</reference>
<dbReference type="OrthoDB" id="65427at2"/>
<accession>H8H2F5</accession>
<evidence type="ECO:0000313" key="3">
    <source>
        <dbReference type="EMBL" id="AFD27702.1"/>
    </source>
</evidence>
<geneLocation type="plasmid" evidence="3 4">
    <name>P2</name>
</geneLocation>
<evidence type="ECO:0000313" key="4">
    <source>
        <dbReference type="Proteomes" id="UP000007575"/>
    </source>
</evidence>
<dbReference type="KEGG" id="dgo:DGo_PB0433"/>
<dbReference type="Gene3D" id="1.10.10.2830">
    <property type="match status" value="1"/>
</dbReference>
<comment type="similarity">
    <text evidence="1">Belongs to the ParB family.</text>
</comment>
<dbReference type="EMBL" id="CP002193">
    <property type="protein sequence ID" value="AFD27702.1"/>
    <property type="molecule type" value="Genomic_DNA"/>
</dbReference>
<dbReference type="GO" id="GO:0007059">
    <property type="term" value="P:chromosome segregation"/>
    <property type="evidence" value="ECO:0007669"/>
    <property type="project" value="TreeGrafter"/>
</dbReference>
<dbReference type="InterPro" id="IPR036086">
    <property type="entry name" value="ParB/Sulfiredoxin_sf"/>
</dbReference>
<gene>
    <name evidence="3" type="primary">parB</name>
    <name evidence="3" type="ordered locus">DGo_PB0433</name>
</gene>
<dbReference type="HOGENOM" id="CLU_923538_0_0_0"/>
<dbReference type="AlphaFoldDB" id="H8H2F5"/>
<dbReference type="SMART" id="SM00470">
    <property type="entry name" value="ParB"/>
    <property type="match status" value="1"/>
</dbReference>
<keyword evidence="3" id="KW-0614">Plasmid</keyword>
<dbReference type="SUPFAM" id="SSF110849">
    <property type="entry name" value="ParB/Sulfiredoxin"/>
    <property type="match status" value="1"/>
</dbReference>
<dbReference type="GO" id="GO:0003677">
    <property type="term" value="F:DNA binding"/>
    <property type="evidence" value="ECO:0007669"/>
    <property type="project" value="InterPro"/>
</dbReference>
<name>H8H2F5_DEIGI</name>
<dbReference type="InterPro" id="IPR003115">
    <property type="entry name" value="ParB_N"/>
</dbReference>
<dbReference type="Proteomes" id="UP000007575">
    <property type="component" value="Plasmid P2"/>
</dbReference>
<dbReference type="GO" id="GO:0005694">
    <property type="term" value="C:chromosome"/>
    <property type="evidence" value="ECO:0007669"/>
    <property type="project" value="TreeGrafter"/>
</dbReference>
<protein>
    <submittedName>
        <fullName evidence="3">ParB-like nuclease domain family</fullName>
    </submittedName>
</protein>
<keyword evidence="4" id="KW-1185">Reference proteome</keyword>
<sequence length="312" mass="34592">MSRLTRPKSAQPSALKLQTLLDPQAAALQTVLLERVHLVAGFNPRFQGLTSEEQAALLTPEALGGLVASMQEVIPETGVPRGVIQPLLVRPLDAQTYGVIAGERRYRAAQLAGLTHVPVVIRAVTEREALALAIIENAQRQDTDQITQALAGFRLMSTVSGLSEDDLVKHLGALRRGQAEDTYQLETLLQRTYGTGVSTWSQQRAKVLALLPEERRAVQRGKLSAKSAFALLKLKDRPEERENLLQEMLQQETSPSAEEVHKEVSRRLAEERVLAPSPQIRLKALLPKLKRLDPQRSEEVDALLQRLERLLS</sequence>
<dbReference type="InterPro" id="IPR050336">
    <property type="entry name" value="Chromosome_partition/occlusion"/>
</dbReference>
<evidence type="ECO:0000256" key="1">
    <source>
        <dbReference type="ARBA" id="ARBA00006295"/>
    </source>
</evidence>
<proteinExistence type="inferred from homology"/>
<dbReference type="NCBIfam" id="TIGR00180">
    <property type="entry name" value="parB_part"/>
    <property type="match status" value="1"/>
</dbReference>
<feature type="domain" description="ParB-like N-terminal" evidence="2">
    <location>
        <begin position="32"/>
        <end position="138"/>
    </location>
</feature>
<dbReference type="Gene3D" id="3.90.1530.30">
    <property type="match status" value="1"/>
</dbReference>
<evidence type="ECO:0000259" key="2">
    <source>
        <dbReference type="SMART" id="SM00470"/>
    </source>
</evidence>
<dbReference type="PANTHER" id="PTHR33375">
    <property type="entry name" value="CHROMOSOME-PARTITIONING PROTEIN PARB-RELATED"/>
    <property type="match status" value="1"/>
</dbReference>
<dbReference type="Pfam" id="PF02195">
    <property type="entry name" value="ParB_N"/>
    <property type="match status" value="1"/>
</dbReference>